<sequence length="140" mass="15376">MRKKTSLGKLTSDTVDCSFPAGLNMSEAIQTEPFLTVTEEAARQVGIVRSKEPENSDKTLRLFVEEGGCSGLQYGMVFDEKRDDDHALEFFGETVLVDDFSVNYLRGAVVDYNDGLNDAGFKIKNPNAKQSCGCGNSFET</sequence>
<dbReference type="Pfam" id="PF01521">
    <property type="entry name" value="Fe-S_biosyn"/>
    <property type="match status" value="1"/>
</dbReference>
<proteinExistence type="predicted"/>
<name>A0A381YRR3_9ZZZZ</name>
<accession>A0A381YRR3</accession>
<dbReference type="GO" id="GO:0051537">
    <property type="term" value="F:2 iron, 2 sulfur cluster binding"/>
    <property type="evidence" value="ECO:0007669"/>
    <property type="project" value="TreeGrafter"/>
</dbReference>
<dbReference type="PANTHER" id="PTHR43011">
    <property type="entry name" value="IRON-SULFUR CLUSTER ASSEMBLY 2 HOMOLOG, MITOCHONDRIAL"/>
    <property type="match status" value="1"/>
</dbReference>
<dbReference type="InterPro" id="IPR016092">
    <property type="entry name" value="ATAP"/>
</dbReference>
<dbReference type="PROSITE" id="PS01152">
    <property type="entry name" value="HESB"/>
    <property type="match status" value="1"/>
</dbReference>
<evidence type="ECO:0000313" key="2">
    <source>
        <dbReference type="EMBL" id="SVA79321.1"/>
    </source>
</evidence>
<dbReference type="PANTHER" id="PTHR43011:SF1">
    <property type="entry name" value="IRON-SULFUR CLUSTER ASSEMBLY 2 HOMOLOG, MITOCHONDRIAL"/>
    <property type="match status" value="1"/>
</dbReference>
<dbReference type="InterPro" id="IPR017870">
    <property type="entry name" value="FeS_cluster_insertion_CS"/>
</dbReference>
<dbReference type="AlphaFoldDB" id="A0A381YRR3"/>
<dbReference type="GO" id="GO:0005506">
    <property type="term" value="F:iron ion binding"/>
    <property type="evidence" value="ECO:0007669"/>
    <property type="project" value="TreeGrafter"/>
</dbReference>
<dbReference type="NCBIfam" id="TIGR00049">
    <property type="entry name" value="iron-sulfur cluster assembly accessory protein"/>
    <property type="match status" value="1"/>
</dbReference>
<evidence type="ECO:0000259" key="1">
    <source>
        <dbReference type="Pfam" id="PF01521"/>
    </source>
</evidence>
<dbReference type="Gene3D" id="2.60.300.12">
    <property type="entry name" value="HesB-like domain"/>
    <property type="match status" value="1"/>
</dbReference>
<dbReference type="GO" id="GO:0016226">
    <property type="term" value="P:iron-sulfur cluster assembly"/>
    <property type="evidence" value="ECO:0007669"/>
    <property type="project" value="InterPro"/>
</dbReference>
<dbReference type="SUPFAM" id="SSF89360">
    <property type="entry name" value="HesB-like domain"/>
    <property type="match status" value="1"/>
</dbReference>
<reference evidence="2" key="1">
    <citation type="submission" date="2018-05" db="EMBL/GenBank/DDBJ databases">
        <authorList>
            <person name="Lanie J.A."/>
            <person name="Ng W.-L."/>
            <person name="Kazmierczak K.M."/>
            <person name="Andrzejewski T.M."/>
            <person name="Davidsen T.M."/>
            <person name="Wayne K.J."/>
            <person name="Tettelin H."/>
            <person name="Glass J.I."/>
            <person name="Rusch D."/>
            <person name="Podicherti R."/>
            <person name="Tsui H.-C.T."/>
            <person name="Winkler M.E."/>
        </authorList>
    </citation>
    <scope>NUCLEOTIDE SEQUENCE</scope>
</reference>
<dbReference type="InterPro" id="IPR035903">
    <property type="entry name" value="HesB-like_dom_sf"/>
</dbReference>
<feature type="domain" description="Core" evidence="1">
    <location>
        <begin position="35"/>
        <end position="136"/>
    </location>
</feature>
<dbReference type="EMBL" id="UINC01018815">
    <property type="protein sequence ID" value="SVA79321.1"/>
    <property type="molecule type" value="Genomic_DNA"/>
</dbReference>
<dbReference type="GO" id="GO:0051539">
    <property type="term" value="F:4 iron, 4 sulfur cluster binding"/>
    <property type="evidence" value="ECO:0007669"/>
    <property type="project" value="TreeGrafter"/>
</dbReference>
<organism evidence="2">
    <name type="scientific">marine metagenome</name>
    <dbReference type="NCBI Taxonomy" id="408172"/>
    <lineage>
        <taxon>unclassified sequences</taxon>
        <taxon>metagenomes</taxon>
        <taxon>ecological metagenomes</taxon>
    </lineage>
</organism>
<dbReference type="InterPro" id="IPR000361">
    <property type="entry name" value="ATAP_core_dom"/>
</dbReference>
<protein>
    <recommendedName>
        <fullName evidence="1">Core domain-containing protein</fullName>
    </recommendedName>
</protein>
<gene>
    <name evidence="2" type="ORF">METZ01_LOCUS132175</name>
</gene>